<evidence type="ECO:0008006" key="4">
    <source>
        <dbReference type="Google" id="ProtNLM"/>
    </source>
</evidence>
<evidence type="ECO:0000256" key="1">
    <source>
        <dbReference type="SAM" id="Phobius"/>
    </source>
</evidence>
<keyword evidence="1" id="KW-0812">Transmembrane</keyword>
<dbReference type="RefSeq" id="WP_389361587.1">
    <property type="nucleotide sequence ID" value="NZ_JBIACK010000006.1"/>
</dbReference>
<keyword evidence="1" id="KW-0472">Membrane</keyword>
<feature type="transmembrane region" description="Helical" evidence="1">
    <location>
        <begin position="65"/>
        <end position="88"/>
    </location>
</feature>
<keyword evidence="3" id="KW-1185">Reference proteome</keyword>
<dbReference type="Proteomes" id="UP001601059">
    <property type="component" value="Unassembled WGS sequence"/>
</dbReference>
<evidence type="ECO:0000313" key="2">
    <source>
        <dbReference type="EMBL" id="MFE8701617.1"/>
    </source>
</evidence>
<name>A0ABW6KDH3_9BACI</name>
<protein>
    <recommendedName>
        <fullName evidence="4">PQ loop repeat protein</fullName>
    </recommendedName>
</protein>
<keyword evidence="1" id="KW-1133">Transmembrane helix</keyword>
<reference evidence="2 3" key="1">
    <citation type="submission" date="2024-08" db="EMBL/GenBank/DDBJ databases">
        <title>Two novel Cytobacillus novel species.</title>
        <authorList>
            <person name="Liu G."/>
        </authorList>
    </citation>
    <scope>NUCLEOTIDE SEQUENCE [LARGE SCALE GENOMIC DNA]</scope>
    <source>
        <strain evidence="2 3">FJAT-54145</strain>
    </source>
</reference>
<dbReference type="EMBL" id="JBIACK010000006">
    <property type="protein sequence ID" value="MFE8701617.1"/>
    <property type="molecule type" value="Genomic_DNA"/>
</dbReference>
<feature type="transmembrane region" description="Helical" evidence="1">
    <location>
        <begin position="6"/>
        <end position="26"/>
    </location>
</feature>
<comment type="caution">
    <text evidence="2">The sequence shown here is derived from an EMBL/GenBank/DDBJ whole genome shotgun (WGS) entry which is preliminary data.</text>
</comment>
<accession>A0ABW6KDH3</accession>
<feature type="transmembrane region" description="Helical" evidence="1">
    <location>
        <begin position="38"/>
        <end position="59"/>
    </location>
</feature>
<sequence length="98" mass="11338">MSDEQIFYILIGIQFAFPFLITLILIRKSKNPKLNKWIPSLMASIFFVINGFAWWMVAIDGFSQVFGVVYLFGGFILTMIMIHIVLFFTHRKNGSTPK</sequence>
<gene>
    <name evidence="2" type="ORF">ACFYKX_13515</name>
</gene>
<proteinExistence type="predicted"/>
<evidence type="ECO:0000313" key="3">
    <source>
        <dbReference type="Proteomes" id="UP001601059"/>
    </source>
</evidence>
<organism evidence="2 3">
    <name type="scientific">Cytobacillus spartinae</name>
    <dbReference type="NCBI Taxonomy" id="3299023"/>
    <lineage>
        <taxon>Bacteria</taxon>
        <taxon>Bacillati</taxon>
        <taxon>Bacillota</taxon>
        <taxon>Bacilli</taxon>
        <taxon>Bacillales</taxon>
        <taxon>Bacillaceae</taxon>
        <taxon>Cytobacillus</taxon>
    </lineage>
</organism>